<dbReference type="EMBL" id="OOIL02006544">
    <property type="protein sequence ID" value="VFQ97377.1"/>
    <property type="molecule type" value="Genomic_DNA"/>
</dbReference>
<reference evidence="2 3" key="1">
    <citation type="submission" date="2018-04" db="EMBL/GenBank/DDBJ databases">
        <authorList>
            <person name="Vogel A."/>
        </authorList>
    </citation>
    <scope>NUCLEOTIDE SEQUENCE [LARGE SCALE GENOMIC DNA]</scope>
</reference>
<name>A0A484N9Y2_9ASTE</name>
<keyword evidence="1" id="KW-0175">Coiled coil</keyword>
<proteinExistence type="predicted"/>
<evidence type="ECO:0000313" key="2">
    <source>
        <dbReference type="EMBL" id="VFQ97377.1"/>
    </source>
</evidence>
<sequence length="109" mass="12784">MIRSRGREIPSFFRSAAYRDTFLTILIFSGKMDRSAVERELAQLGQQLEREMQLLDQLGQAPRDVYARPEFGGWESVEAQGAFIDCCIRVTRLNRRMRELHRQLVHSRL</sequence>
<evidence type="ECO:0000313" key="3">
    <source>
        <dbReference type="Proteomes" id="UP000595140"/>
    </source>
</evidence>
<gene>
    <name evidence="2" type="ORF">CCAM_LOCUS39153</name>
</gene>
<accession>A0A484N9Y2</accession>
<evidence type="ECO:0000256" key="1">
    <source>
        <dbReference type="SAM" id="Coils"/>
    </source>
</evidence>
<dbReference type="Proteomes" id="UP000595140">
    <property type="component" value="Unassembled WGS sequence"/>
</dbReference>
<dbReference type="AlphaFoldDB" id="A0A484N9Y2"/>
<feature type="coiled-coil region" evidence="1">
    <location>
        <begin position="34"/>
        <end position="61"/>
    </location>
</feature>
<organism evidence="2 3">
    <name type="scientific">Cuscuta campestris</name>
    <dbReference type="NCBI Taxonomy" id="132261"/>
    <lineage>
        <taxon>Eukaryota</taxon>
        <taxon>Viridiplantae</taxon>
        <taxon>Streptophyta</taxon>
        <taxon>Embryophyta</taxon>
        <taxon>Tracheophyta</taxon>
        <taxon>Spermatophyta</taxon>
        <taxon>Magnoliopsida</taxon>
        <taxon>eudicotyledons</taxon>
        <taxon>Gunneridae</taxon>
        <taxon>Pentapetalae</taxon>
        <taxon>asterids</taxon>
        <taxon>lamiids</taxon>
        <taxon>Solanales</taxon>
        <taxon>Convolvulaceae</taxon>
        <taxon>Cuscuteae</taxon>
        <taxon>Cuscuta</taxon>
        <taxon>Cuscuta subgen. Grammica</taxon>
        <taxon>Cuscuta sect. Cleistogrammica</taxon>
    </lineage>
</organism>
<keyword evidence="3" id="KW-1185">Reference proteome</keyword>
<protein>
    <submittedName>
        <fullName evidence="2">Uncharacterized protein</fullName>
    </submittedName>
</protein>